<feature type="domain" description="Helix-turn-helix" evidence="2">
    <location>
        <begin position="7"/>
        <end position="55"/>
    </location>
</feature>
<dbReference type="OrthoDB" id="9805928at2"/>
<name>A0A223EIX0_9BACI</name>
<dbReference type="InterPro" id="IPR010093">
    <property type="entry name" value="SinI_DNA-bd"/>
</dbReference>
<organism evidence="3 4">
    <name type="scientific">Peribacillus simplex NBRC 15720 = DSM 1321</name>
    <dbReference type="NCBI Taxonomy" id="1349754"/>
    <lineage>
        <taxon>Bacteria</taxon>
        <taxon>Bacillati</taxon>
        <taxon>Bacillota</taxon>
        <taxon>Bacilli</taxon>
        <taxon>Bacillales</taxon>
        <taxon>Bacillaceae</taxon>
        <taxon>Peribacillus</taxon>
    </lineage>
</organism>
<accession>A0A223EIX0</accession>
<feature type="domain" description="PBP" evidence="1">
    <location>
        <begin position="94"/>
        <end position="277"/>
    </location>
</feature>
<evidence type="ECO:0000259" key="1">
    <source>
        <dbReference type="Pfam" id="PF12727"/>
    </source>
</evidence>
<dbReference type="PANTHER" id="PTHR38431">
    <property type="entry name" value="BLL2305 PROTEIN"/>
    <property type="match status" value="1"/>
</dbReference>
<dbReference type="PANTHER" id="PTHR38431:SF1">
    <property type="entry name" value="BLL2305 PROTEIN"/>
    <property type="match status" value="1"/>
</dbReference>
<dbReference type="Pfam" id="PF12728">
    <property type="entry name" value="HTH_17"/>
    <property type="match status" value="1"/>
</dbReference>
<reference evidence="3 4" key="1">
    <citation type="submission" date="2016-10" db="EMBL/GenBank/DDBJ databases">
        <title>The whole genome sequencing and assembly of Bacillus simplex DSM 1321 strain.</title>
        <authorList>
            <person name="Park M.-K."/>
            <person name="Lee Y.-J."/>
            <person name="Yi H."/>
            <person name="Bahn Y.-S."/>
            <person name="Kim J.F."/>
            <person name="Lee D.-W."/>
        </authorList>
    </citation>
    <scope>NUCLEOTIDE SEQUENCE [LARGE SCALE GENOMIC DNA]</scope>
    <source>
        <strain evidence="3 4">DSM 1321</strain>
    </source>
</reference>
<dbReference type="InterPro" id="IPR041657">
    <property type="entry name" value="HTH_17"/>
</dbReference>
<dbReference type="GeneID" id="56474164"/>
<protein>
    <recommendedName>
        <fullName evidence="5">Excisionase</fullName>
    </recommendedName>
</protein>
<evidence type="ECO:0008006" key="5">
    <source>
        <dbReference type="Google" id="ProtNLM"/>
    </source>
</evidence>
<dbReference type="Proteomes" id="UP000214618">
    <property type="component" value="Chromosome"/>
</dbReference>
<dbReference type="EMBL" id="CP017704">
    <property type="protein sequence ID" value="ASS95189.1"/>
    <property type="molecule type" value="Genomic_DNA"/>
</dbReference>
<evidence type="ECO:0000259" key="2">
    <source>
        <dbReference type="Pfam" id="PF12728"/>
    </source>
</evidence>
<dbReference type="NCBIfam" id="TIGR01764">
    <property type="entry name" value="excise"/>
    <property type="match status" value="1"/>
</dbReference>
<dbReference type="RefSeq" id="WP_063234941.1">
    <property type="nucleotide sequence ID" value="NZ_BCVO01000018.1"/>
</dbReference>
<sequence length="308" mass="34250">MSKELSYTIEEVSQLLKVSKLTIYDLVKKGELPVFRVGRQMRMDAKDLELYINNHKSSASPVPVAESPKNEMKDSLNLVISGQDMVLDILGQHIQKDSSYKTLRSNTGSLSGLISMYNGDSDIVSLHMFDGDTGEYNLPYIKKILVGYPYILLNLVSRKAGLYVKKGNPFGLTNWTDLKHKDLAIINRERGSGARILLDEQLRIHNISSKNLKGYENEETNHLSVASAVSAGIADVGVGIEKAAKIVGIDFVPLITERYDLVILKSPKNEQLINVVKRILSSNPFQAEIKALGDYDISQTGSIIYETF</sequence>
<dbReference type="SUPFAM" id="SSF53850">
    <property type="entry name" value="Periplasmic binding protein-like II"/>
    <property type="match status" value="1"/>
</dbReference>
<dbReference type="GO" id="GO:0003677">
    <property type="term" value="F:DNA binding"/>
    <property type="evidence" value="ECO:0007669"/>
    <property type="project" value="InterPro"/>
</dbReference>
<dbReference type="InterPro" id="IPR009061">
    <property type="entry name" value="DNA-bd_dom_put_sf"/>
</dbReference>
<proteinExistence type="predicted"/>
<dbReference type="InterPro" id="IPR024370">
    <property type="entry name" value="PBP_domain"/>
</dbReference>
<gene>
    <name evidence="3" type="ORF">BS1321_15490</name>
</gene>
<dbReference type="AlphaFoldDB" id="A0A223EIX0"/>
<dbReference type="Pfam" id="PF12727">
    <property type="entry name" value="PBP_like"/>
    <property type="match status" value="1"/>
</dbReference>
<evidence type="ECO:0000313" key="3">
    <source>
        <dbReference type="EMBL" id="ASS95189.1"/>
    </source>
</evidence>
<dbReference type="SUPFAM" id="SSF46955">
    <property type="entry name" value="Putative DNA-binding domain"/>
    <property type="match status" value="1"/>
</dbReference>
<evidence type="ECO:0000313" key="4">
    <source>
        <dbReference type="Proteomes" id="UP000214618"/>
    </source>
</evidence>